<name>A0A8T0PIK7_PANVG</name>
<feature type="compositionally biased region" description="Low complexity" evidence="1">
    <location>
        <begin position="102"/>
        <end position="111"/>
    </location>
</feature>
<dbReference type="Proteomes" id="UP000823388">
    <property type="component" value="Chromosome 8K"/>
</dbReference>
<keyword evidence="3" id="KW-1185">Reference proteome</keyword>
<organism evidence="2 3">
    <name type="scientific">Panicum virgatum</name>
    <name type="common">Blackwell switchgrass</name>
    <dbReference type="NCBI Taxonomy" id="38727"/>
    <lineage>
        <taxon>Eukaryota</taxon>
        <taxon>Viridiplantae</taxon>
        <taxon>Streptophyta</taxon>
        <taxon>Embryophyta</taxon>
        <taxon>Tracheophyta</taxon>
        <taxon>Spermatophyta</taxon>
        <taxon>Magnoliopsida</taxon>
        <taxon>Liliopsida</taxon>
        <taxon>Poales</taxon>
        <taxon>Poaceae</taxon>
        <taxon>PACMAD clade</taxon>
        <taxon>Panicoideae</taxon>
        <taxon>Panicodae</taxon>
        <taxon>Paniceae</taxon>
        <taxon>Panicinae</taxon>
        <taxon>Panicum</taxon>
        <taxon>Panicum sect. Hiantes</taxon>
    </lineage>
</organism>
<proteinExistence type="predicted"/>
<evidence type="ECO:0000313" key="2">
    <source>
        <dbReference type="EMBL" id="KAG2562137.1"/>
    </source>
</evidence>
<feature type="compositionally biased region" description="Low complexity" evidence="1">
    <location>
        <begin position="57"/>
        <end position="66"/>
    </location>
</feature>
<dbReference type="EMBL" id="CM029051">
    <property type="protein sequence ID" value="KAG2562137.1"/>
    <property type="molecule type" value="Genomic_DNA"/>
</dbReference>
<feature type="compositionally biased region" description="Basic residues" evidence="1">
    <location>
        <begin position="1"/>
        <end position="20"/>
    </location>
</feature>
<feature type="region of interest" description="Disordered" evidence="1">
    <location>
        <begin position="1"/>
        <end position="129"/>
    </location>
</feature>
<accession>A0A8T0PIK7</accession>
<protein>
    <submittedName>
        <fullName evidence="2">Uncharacterized protein</fullName>
    </submittedName>
</protein>
<evidence type="ECO:0000313" key="3">
    <source>
        <dbReference type="Proteomes" id="UP000823388"/>
    </source>
</evidence>
<reference evidence="2" key="1">
    <citation type="submission" date="2020-05" db="EMBL/GenBank/DDBJ databases">
        <title>WGS assembly of Panicum virgatum.</title>
        <authorList>
            <person name="Lovell J.T."/>
            <person name="Jenkins J."/>
            <person name="Shu S."/>
            <person name="Juenger T.E."/>
            <person name="Schmutz J."/>
        </authorList>
    </citation>
    <scope>NUCLEOTIDE SEQUENCE</scope>
    <source>
        <strain evidence="2">AP13</strain>
    </source>
</reference>
<sequence>MRPGRRRGRVGVAARTRRGKVGAGRRPGQSVEAAAEDEAPARRGTRGRPRGSGAAGAGVASGPPGTRRLRSVRGGREDDEACGTAGQDEDATRGRARGARAGRGLTRGQGWRWRRRRRRGREQGHTRTT</sequence>
<gene>
    <name evidence="2" type="ORF">PVAP13_8KG120302</name>
</gene>
<evidence type="ECO:0000256" key="1">
    <source>
        <dbReference type="SAM" id="MobiDB-lite"/>
    </source>
</evidence>
<dbReference type="AlphaFoldDB" id="A0A8T0PIK7"/>
<comment type="caution">
    <text evidence="2">The sequence shown here is derived from an EMBL/GenBank/DDBJ whole genome shotgun (WGS) entry which is preliminary data.</text>
</comment>